<dbReference type="CDD" id="cd04301">
    <property type="entry name" value="NAT_SF"/>
    <property type="match status" value="1"/>
</dbReference>
<evidence type="ECO:0000259" key="1">
    <source>
        <dbReference type="PROSITE" id="PS51186"/>
    </source>
</evidence>
<dbReference type="InterPro" id="IPR000182">
    <property type="entry name" value="GNAT_dom"/>
</dbReference>
<proteinExistence type="predicted"/>
<evidence type="ECO:0000313" key="2">
    <source>
        <dbReference type="EMBL" id="MFC1572201.1"/>
    </source>
</evidence>
<dbReference type="GO" id="GO:0016746">
    <property type="term" value="F:acyltransferase activity"/>
    <property type="evidence" value="ECO:0007669"/>
    <property type="project" value="UniProtKB-KW"/>
</dbReference>
<dbReference type="Proteomes" id="UP001593833">
    <property type="component" value="Unassembled WGS sequence"/>
</dbReference>
<dbReference type="Pfam" id="PF00583">
    <property type="entry name" value="Acetyltransf_1"/>
    <property type="match status" value="1"/>
</dbReference>
<keyword evidence="2" id="KW-0808">Transferase</keyword>
<keyword evidence="2" id="KW-0012">Acyltransferase</keyword>
<evidence type="ECO:0000313" key="3">
    <source>
        <dbReference type="Proteomes" id="UP001593833"/>
    </source>
</evidence>
<protein>
    <submittedName>
        <fullName evidence="2">GNAT family N-acetyltransferase</fullName>
        <ecNumber evidence="2">2.3.-.-</ecNumber>
    </submittedName>
</protein>
<dbReference type="PROSITE" id="PS51186">
    <property type="entry name" value="GNAT"/>
    <property type="match status" value="1"/>
</dbReference>
<name>A0ABV6YIM9_UNCEI</name>
<keyword evidence="3" id="KW-1185">Reference proteome</keyword>
<reference evidence="2 3" key="1">
    <citation type="submission" date="2024-09" db="EMBL/GenBank/DDBJ databases">
        <authorList>
            <person name="D'Angelo T."/>
        </authorList>
    </citation>
    <scope>NUCLEOTIDE SEQUENCE [LARGE SCALE GENOMIC DNA]</scope>
    <source>
        <strain evidence="2">SAG AM-320-E07</strain>
    </source>
</reference>
<feature type="domain" description="N-acetyltransferase" evidence="1">
    <location>
        <begin position="8"/>
        <end position="165"/>
    </location>
</feature>
<gene>
    <name evidence="2" type="ORF">ACFL6M_01255</name>
</gene>
<accession>A0ABV6YIM9</accession>
<dbReference type="EC" id="2.3.-.-" evidence="2"/>
<dbReference type="InterPro" id="IPR016181">
    <property type="entry name" value="Acyl_CoA_acyltransferase"/>
</dbReference>
<organism evidence="2 3">
    <name type="scientific">Eiseniibacteriota bacterium</name>
    <dbReference type="NCBI Taxonomy" id="2212470"/>
    <lineage>
        <taxon>Bacteria</taxon>
        <taxon>Candidatus Eiseniibacteriota</taxon>
    </lineage>
</organism>
<dbReference type="Gene3D" id="3.40.630.30">
    <property type="match status" value="1"/>
</dbReference>
<dbReference type="SUPFAM" id="SSF55729">
    <property type="entry name" value="Acyl-CoA N-acyltransferases (Nat)"/>
    <property type="match status" value="1"/>
</dbReference>
<comment type="caution">
    <text evidence="2">The sequence shown here is derived from an EMBL/GenBank/DDBJ whole genome shotgun (WGS) entry which is preliminary data.</text>
</comment>
<sequence>MTAADLGLTFETTTEADIPELTDVMKRAFNDDTQKHLGKERGGPPGYDNGDFFRKWLFGYEQSEGHKILADGRIIGGIVVWILDGGENILGTIFVDPGFQDRGIGWRTWEFIEERYPETKSWRLETPAWATKNHHFYQKCGFVRVDNDPLIRASEGSWIYRKQCGAVT</sequence>
<dbReference type="EMBL" id="JBHPKH010000006">
    <property type="protein sequence ID" value="MFC1572201.1"/>
    <property type="molecule type" value="Genomic_DNA"/>
</dbReference>